<dbReference type="InterPro" id="IPR051198">
    <property type="entry name" value="BchE-like"/>
</dbReference>
<feature type="non-terminal residue" evidence="7">
    <location>
        <position position="345"/>
    </location>
</feature>
<dbReference type="GO" id="GO:0046872">
    <property type="term" value="F:metal ion binding"/>
    <property type="evidence" value="ECO:0007669"/>
    <property type="project" value="UniProtKB-KW"/>
</dbReference>
<organism evidence="7 8">
    <name type="scientific">Eiseniibacteriota bacterium</name>
    <dbReference type="NCBI Taxonomy" id="2212470"/>
    <lineage>
        <taxon>Bacteria</taxon>
        <taxon>Candidatus Eiseniibacteriota</taxon>
    </lineage>
</organism>
<dbReference type="InterPro" id="IPR007197">
    <property type="entry name" value="rSAM"/>
</dbReference>
<dbReference type="CDD" id="cd01335">
    <property type="entry name" value="Radical_SAM"/>
    <property type="match status" value="1"/>
</dbReference>
<dbReference type="EMBL" id="VBPB01000378">
    <property type="protein sequence ID" value="TMQ68719.1"/>
    <property type="molecule type" value="Genomic_DNA"/>
</dbReference>
<dbReference type="SFLD" id="SFLDG01082">
    <property type="entry name" value="B12-binding_domain_containing"/>
    <property type="match status" value="1"/>
</dbReference>
<evidence type="ECO:0000256" key="1">
    <source>
        <dbReference type="ARBA" id="ARBA00001966"/>
    </source>
</evidence>
<dbReference type="Pfam" id="PF04055">
    <property type="entry name" value="Radical_SAM"/>
    <property type="match status" value="1"/>
</dbReference>
<dbReference type="GO" id="GO:0005829">
    <property type="term" value="C:cytosol"/>
    <property type="evidence" value="ECO:0007669"/>
    <property type="project" value="TreeGrafter"/>
</dbReference>
<dbReference type="InterPro" id="IPR058240">
    <property type="entry name" value="rSAM_sf"/>
</dbReference>
<evidence type="ECO:0000256" key="5">
    <source>
        <dbReference type="ARBA" id="ARBA00023014"/>
    </source>
</evidence>
<evidence type="ECO:0000256" key="4">
    <source>
        <dbReference type="ARBA" id="ARBA00023004"/>
    </source>
</evidence>
<protein>
    <submittedName>
        <fullName evidence="7">Radical SAM protein</fullName>
    </submittedName>
</protein>
<dbReference type="PANTHER" id="PTHR43409:SF7">
    <property type="entry name" value="BLL1977 PROTEIN"/>
    <property type="match status" value="1"/>
</dbReference>
<name>A0A538TYX3_UNCEI</name>
<comment type="cofactor">
    <cofactor evidence="1">
        <name>[4Fe-4S] cluster</name>
        <dbReference type="ChEBI" id="CHEBI:49883"/>
    </cofactor>
</comment>
<dbReference type="AlphaFoldDB" id="A0A538TYX3"/>
<comment type="caution">
    <text evidence="7">The sequence shown here is derived from an EMBL/GenBank/DDBJ whole genome shotgun (WGS) entry which is preliminary data.</text>
</comment>
<evidence type="ECO:0000259" key="6">
    <source>
        <dbReference type="Pfam" id="PF04055"/>
    </source>
</evidence>
<dbReference type="Proteomes" id="UP000319771">
    <property type="component" value="Unassembled WGS sequence"/>
</dbReference>
<proteinExistence type="predicted"/>
<evidence type="ECO:0000256" key="3">
    <source>
        <dbReference type="ARBA" id="ARBA00022723"/>
    </source>
</evidence>
<keyword evidence="3" id="KW-0479">Metal-binding</keyword>
<keyword evidence="5" id="KW-0411">Iron-sulfur</keyword>
<dbReference type="Gene3D" id="3.80.30.20">
    <property type="entry name" value="tm_1862 like domain"/>
    <property type="match status" value="1"/>
</dbReference>
<sequence length="345" mass="36296">MRPEPSTLAGPAAPALREPGAILLISCYELGRQPLGVAVAGAFLRRAGFAPAALDLSVEPFDAARVARAGLVVISVPMHTALRLGLRAAAQVRAVNPGTHVCFHGLYAGLNAAWLMEHGADSAIGGESEGPLVALAEALTAGRPAAVAGASVPGRVAPPHLARLDFPAPARELLPPLARYARIERDGRFDLAGSVEASRGCRHRCLHCPIPPAYDGRFFVVPAEVVLADVRHQVAMGATHITFADPDFLNAPTHALRIVRALHAEFPVLSFDLTTKIEHVLEHRALMPELAACGALFVVSAVESLSDTVLAHLEKGHTRADVFAALGILRQAGIALRPSLVSFTP</sequence>
<keyword evidence="4" id="KW-0408">Iron</keyword>
<dbReference type="PANTHER" id="PTHR43409">
    <property type="entry name" value="ANAEROBIC MAGNESIUM-PROTOPORPHYRIN IX MONOMETHYL ESTER CYCLASE-RELATED"/>
    <property type="match status" value="1"/>
</dbReference>
<dbReference type="SUPFAM" id="SSF102114">
    <property type="entry name" value="Radical SAM enzymes"/>
    <property type="match status" value="1"/>
</dbReference>
<reference evidence="7 8" key="1">
    <citation type="journal article" date="2019" name="Nat. Microbiol.">
        <title>Mediterranean grassland soil C-N compound turnover is dependent on rainfall and depth, and is mediated by genomically divergent microorganisms.</title>
        <authorList>
            <person name="Diamond S."/>
            <person name="Andeer P.F."/>
            <person name="Li Z."/>
            <person name="Crits-Christoph A."/>
            <person name="Burstein D."/>
            <person name="Anantharaman K."/>
            <person name="Lane K.R."/>
            <person name="Thomas B.C."/>
            <person name="Pan C."/>
            <person name="Northen T.R."/>
            <person name="Banfield J.F."/>
        </authorList>
    </citation>
    <scope>NUCLEOTIDE SEQUENCE [LARGE SCALE GENOMIC DNA]</scope>
    <source>
        <strain evidence="7">WS_11</strain>
    </source>
</reference>
<evidence type="ECO:0000313" key="8">
    <source>
        <dbReference type="Proteomes" id="UP000319771"/>
    </source>
</evidence>
<gene>
    <name evidence="7" type="ORF">E6K81_16380</name>
</gene>
<feature type="domain" description="Radical SAM core" evidence="6">
    <location>
        <begin position="196"/>
        <end position="334"/>
    </location>
</feature>
<accession>A0A538TYX3</accession>
<evidence type="ECO:0000256" key="2">
    <source>
        <dbReference type="ARBA" id="ARBA00022691"/>
    </source>
</evidence>
<keyword evidence="2" id="KW-0949">S-adenosyl-L-methionine</keyword>
<dbReference type="GO" id="GO:0051536">
    <property type="term" value="F:iron-sulfur cluster binding"/>
    <property type="evidence" value="ECO:0007669"/>
    <property type="project" value="UniProtKB-KW"/>
</dbReference>
<dbReference type="GO" id="GO:0003824">
    <property type="term" value="F:catalytic activity"/>
    <property type="evidence" value="ECO:0007669"/>
    <property type="project" value="InterPro"/>
</dbReference>
<dbReference type="InterPro" id="IPR023404">
    <property type="entry name" value="rSAM_horseshoe"/>
</dbReference>
<evidence type="ECO:0000313" key="7">
    <source>
        <dbReference type="EMBL" id="TMQ68719.1"/>
    </source>
</evidence>
<dbReference type="SFLD" id="SFLDS00029">
    <property type="entry name" value="Radical_SAM"/>
    <property type="match status" value="1"/>
</dbReference>